<dbReference type="EMBL" id="FNBP01000002">
    <property type="protein sequence ID" value="SDF60950.1"/>
    <property type="molecule type" value="Genomic_DNA"/>
</dbReference>
<feature type="signal peptide" evidence="1">
    <location>
        <begin position="1"/>
        <end position="26"/>
    </location>
</feature>
<dbReference type="Proteomes" id="UP000199399">
    <property type="component" value="Unassembled WGS sequence"/>
</dbReference>
<evidence type="ECO:0000313" key="3">
    <source>
        <dbReference type="Proteomes" id="UP000199399"/>
    </source>
</evidence>
<organism evidence="2 3">
    <name type="scientific">Sulfitobacter delicatus</name>
    <dbReference type="NCBI Taxonomy" id="218672"/>
    <lineage>
        <taxon>Bacteria</taxon>
        <taxon>Pseudomonadati</taxon>
        <taxon>Pseudomonadota</taxon>
        <taxon>Alphaproteobacteria</taxon>
        <taxon>Rhodobacterales</taxon>
        <taxon>Roseobacteraceae</taxon>
        <taxon>Sulfitobacter</taxon>
    </lineage>
</organism>
<accession>A0A1G7MIL2</accession>
<feature type="chain" id="PRO_5011540344" description="Plastocyanin" evidence="1">
    <location>
        <begin position="27"/>
        <end position="117"/>
    </location>
</feature>
<keyword evidence="1" id="KW-0732">Signal</keyword>
<protein>
    <recommendedName>
        <fullName evidence="4">Plastocyanin</fullName>
    </recommendedName>
</protein>
<name>A0A1G7MIL2_9RHOB</name>
<sequence>MLSSFRKGAGMLAVVTTVFGATGALAEARNVLIVDGAYFPALTHVQPGDQLVFINNSTTNHTITGANDAWTSGPIPVLGSYTLDVDADTPETFTGAGSEADAAVMEGAISFDAVATE</sequence>
<dbReference type="AlphaFoldDB" id="A0A1G7MIL2"/>
<reference evidence="3" key="1">
    <citation type="submission" date="2016-10" db="EMBL/GenBank/DDBJ databases">
        <authorList>
            <person name="Varghese N."/>
            <person name="Submissions S."/>
        </authorList>
    </citation>
    <scope>NUCLEOTIDE SEQUENCE [LARGE SCALE GENOMIC DNA]</scope>
    <source>
        <strain evidence="3">DSM 16477</strain>
    </source>
</reference>
<keyword evidence="3" id="KW-1185">Reference proteome</keyword>
<evidence type="ECO:0008006" key="4">
    <source>
        <dbReference type="Google" id="ProtNLM"/>
    </source>
</evidence>
<dbReference type="InterPro" id="IPR008972">
    <property type="entry name" value="Cupredoxin"/>
</dbReference>
<proteinExistence type="predicted"/>
<evidence type="ECO:0000256" key="1">
    <source>
        <dbReference type="SAM" id="SignalP"/>
    </source>
</evidence>
<dbReference type="SUPFAM" id="SSF49503">
    <property type="entry name" value="Cupredoxins"/>
    <property type="match status" value="1"/>
</dbReference>
<evidence type="ECO:0000313" key="2">
    <source>
        <dbReference type="EMBL" id="SDF60950.1"/>
    </source>
</evidence>
<dbReference type="Gene3D" id="2.60.40.420">
    <property type="entry name" value="Cupredoxins - blue copper proteins"/>
    <property type="match status" value="1"/>
</dbReference>
<dbReference type="STRING" id="218672.SAMN04489759_102559"/>
<gene>
    <name evidence="2" type="ORF">SAMN04489759_102559</name>
</gene>